<feature type="non-terminal residue" evidence="1">
    <location>
        <position position="61"/>
    </location>
</feature>
<reference evidence="1" key="1">
    <citation type="journal article" date="2014" name="Front. Microbiol.">
        <title>High frequency of phylogenetically diverse reductive dehalogenase-homologous genes in deep subseafloor sedimentary metagenomes.</title>
        <authorList>
            <person name="Kawai M."/>
            <person name="Futagami T."/>
            <person name="Toyoda A."/>
            <person name="Takaki Y."/>
            <person name="Nishi S."/>
            <person name="Hori S."/>
            <person name="Arai W."/>
            <person name="Tsubouchi T."/>
            <person name="Morono Y."/>
            <person name="Uchiyama I."/>
            <person name="Ito T."/>
            <person name="Fujiyama A."/>
            <person name="Inagaki F."/>
            <person name="Takami H."/>
        </authorList>
    </citation>
    <scope>NUCLEOTIDE SEQUENCE</scope>
    <source>
        <strain evidence="1">Expedition CK06-06</strain>
    </source>
</reference>
<accession>X0S9W7</accession>
<dbReference type="AlphaFoldDB" id="X0S9W7"/>
<protein>
    <recommendedName>
        <fullName evidence="2">AmmeMemoRadiSam system protein B</fullName>
    </recommendedName>
</protein>
<dbReference type="NCBIfam" id="TIGR04336">
    <property type="entry name" value="AmmeMemoSam_B"/>
    <property type="match status" value="1"/>
</dbReference>
<dbReference type="Gene3D" id="3.40.830.10">
    <property type="entry name" value="LigB-like"/>
    <property type="match status" value="1"/>
</dbReference>
<gene>
    <name evidence="1" type="ORF">S01H1_13044</name>
</gene>
<evidence type="ECO:0008006" key="2">
    <source>
        <dbReference type="Google" id="ProtNLM"/>
    </source>
</evidence>
<organism evidence="1">
    <name type="scientific">marine sediment metagenome</name>
    <dbReference type="NCBI Taxonomy" id="412755"/>
    <lineage>
        <taxon>unclassified sequences</taxon>
        <taxon>metagenomes</taxon>
        <taxon>ecological metagenomes</taxon>
    </lineage>
</organism>
<sequence>MPEEKPVRLAKAVLRSSLAGRWYSADAEKLQGQIAGFFQKAEVKPIDNIIAFILPHAGYQY</sequence>
<evidence type="ECO:0000313" key="1">
    <source>
        <dbReference type="EMBL" id="GAF72727.1"/>
    </source>
</evidence>
<name>X0S9W7_9ZZZZ</name>
<comment type="caution">
    <text evidence="1">The sequence shown here is derived from an EMBL/GenBank/DDBJ whole genome shotgun (WGS) entry which is preliminary data.</text>
</comment>
<dbReference type="EMBL" id="BARS01006723">
    <property type="protein sequence ID" value="GAF72727.1"/>
    <property type="molecule type" value="Genomic_DNA"/>
</dbReference>
<proteinExistence type="predicted"/>